<feature type="region of interest" description="Disordered" evidence="1">
    <location>
        <begin position="38"/>
        <end position="70"/>
    </location>
</feature>
<dbReference type="EMBL" id="JACGCM010001798">
    <property type="protein sequence ID" value="KAF6149294.1"/>
    <property type="molecule type" value="Genomic_DNA"/>
</dbReference>
<accession>A0A7J7M3D3</accession>
<protein>
    <submittedName>
        <fullName evidence="2">Uncharacterized protein</fullName>
    </submittedName>
</protein>
<proteinExistence type="predicted"/>
<gene>
    <name evidence="2" type="ORF">GIB67_026150</name>
</gene>
<organism evidence="2 3">
    <name type="scientific">Kingdonia uniflora</name>
    <dbReference type="NCBI Taxonomy" id="39325"/>
    <lineage>
        <taxon>Eukaryota</taxon>
        <taxon>Viridiplantae</taxon>
        <taxon>Streptophyta</taxon>
        <taxon>Embryophyta</taxon>
        <taxon>Tracheophyta</taxon>
        <taxon>Spermatophyta</taxon>
        <taxon>Magnoliopsida</taxon>
        <taxon>Ranunculales</taxon>
        <taxon>Circaeasteraceae</taxon>
        <taxon>Kingdonia</taxon>
    </lineage>
</organism>
<reference evidence="2 3" key="1">
    <citation type="journal article" date="2020" name="IScience">
        <title>Genome Sequencing of the Endangered Kingdonia uniflora (Circaeasteraceae, Ranunculales) Reveals Potential Mechanisms of Evolutionary Specialization.</title>
        <authorList>
            <person name="Sun Y."/>
            <person name="Deng T."/>
            <person name="Zhang A."/>
            <person name="Moore M.J."/>
            <person name="Landis J.B."/>
            <person name="Lin N."/>
            <person name="Zhang H."/>
            <person name="Zhang X."/>
            <person name="Huang J."/>
            <person name="Zhang X."/>
            <person name="Sun H."/>
            <person name="Wang H."/>
        </authorList>
    </citation>
    <scope>NUCLEOTIDE SEQUENCE [LARGE SCALE GENOMIC DNA]</scope>
    <source>
        <strain evidence="2">TB1705</strain>
        <tissue evidence="2">Leaf</tissue>
    </source>
</reference>
<keyword evidence="3" id="KW-1185">Reference proteome</keyword>
<sequence>TDDFPNASHKDDLIEASEICVTKDKGPAIFESNPSVSVPSFSTEVPIPEERSHSVHIPKLHKSKKDTSCD</sequence>
<evidence type="ECO:0000256" key="1">
    <source>
        <dbReference type="SAM" id="MobiDB-lite"/>
    </source>
</evidence>
<evidence type="ECO:0000313" key="2">
    <source>
        <dbReference type="EMBL" id="KAF6149294.1"/>
    </source>
</evidence>
<comment type="caution">
    <text evidence="2">The sequence shown here is derived from an EMBL/GenBank/DDBJ whole genome shotgun (WGS) entry which is preliminary data.</text>
</comment>
<name>A0A7J7M3D3_9MAGN</name>
<dbReference type="Proteomes" id="UP000541444">
    <property type="component" value="Unassembled WGS sequence"/>
</dbReference>
<evidence type="ECO:0000313" key="3">
    <source>
        <dbReference type="Proteomes" id="UP000541444"/>
    </source>
</evidence>
<feature type="compositionally biased region" description="Basic residues" evidence="1">
    <location>
        <begin position="54"/>
        <end position="64"/>
    </location>
</feature>
<dbReference type="AlphaFoldDB" id="A0A7J7M3D3"/>
<feature type="non-terminal residue" evidence="2">
    <location>
        <position position="70"/>
    </location>
</feature>